<accession>A0AAN9LTG4</accession>
<sequence length="90" mass="9577">MIMLGFVEILNIEAKLPCAAQCALDCFASELPYPVCFAECLAKCNNGSTTAFKCISNCGVNKSVTINIDDHGVVTDVVDSCLQKCPNLEG</sequence>
<evidence type="ECO:0008006" key="3">
    <source>
        <dbReference type="Google" id="ProtNLM"/>
    </source>
</evidence>
<name>A0AAN9LTG4_PHACN</name>
<comment type="caution">
    <text evidence="1">The sequence shown here is derived from an EMBL/GenBank/DDBJ whole genome shotgun (WGS) entry which is preliminary data.</text>
</comment>
<proteinExistence type="predicted"/>
<gene>
    <name evidence="1" type="ORF">VNO80_24818</name>
</gene>
<evidence type="ECO:0000313" key="1">
    <source>
        <dbReference type="EMBL" id="KAK7341877.1"/>
    </source>
</evidence>
<keyword evidence="2" id="KW-1185">Reference proteome</keyword>
<evidence type="ECO:0000313" key="2">
    <source>
        <dbReference type="Proteomes" id="UP001374584"/>
    </source>
</evidence>
<protein>
    <recommendedName>
        <fullName evidence="3">Thionin-like protein</fullName>
    </recommendedName>
</protein>
<dbReference type="Proteomes" id="UP001374584">
    <property type="component" value="Unassembled WGS sequence"/>
</dbReference>
<dbReference type="EMBL" id="JAYMYR010000009">
    <property type="protein sequence ID" value="KAK7341877.1"/>
    <property type="molecule type" value="Genomic_DNA"/>
</dbReference>
<dbReference type="AlphaFoldDB" id="A0AAN9LTG4"/>
<reference evidence="1 2" key="1">
    <citation type="submission" date="2024-01" db="EMBL/GenBank/DDBJ databases">
        <title>The genomes of 5 underutilized Papilionoideae crops provide insights into root nodulation and disease resistanc.</title>
        <authorList>
            <person name="Jiang F."/>
        </authorList>
    </citation>
    <scope>NUCLEOTIDE SEQUENCE [LARGE SCALE GENOMIC DNA]</scope>
    <source>
        <strain evidence="1">JINMINGXINNONG_FW02</strain>
        <tissue evidence="1">Leaves</tissue>
    </source>
</reference>
<organism evidence="1 2">
    <name type="scientific">Phaseolus coccineus</name>
    <name type="common">Scarlet runner bean</name>
    <name type="synonym">Phaseolus multiflorus</name>
    <dbReference type="NCBI Taxonomy" id="3886"/>
    <lineage>
        <taxon>Eukaryota</taxon>
        <taxon>Viridiplantae</taxon>
        <taxon>Streptophyta</taxon>
        <taxon>Embryophyta</taxon>
        <taxon>Tracheophyta</taxon>
        <taxon>Spermatophyta</taxon>
        <taxon>Magnoliopsida</taxon>
        <taxon>eudicotyledons</taxon>
        <taxon>Gunneridae</taxon>
        <taxon>Pentapetalae</taxon>
        <taxon>rosids</taxon>
        <taxon>fabids</taxon>
        <taxon>Fabales</taxon>
        <taxon>Fabaceae</taxon>
        <taxon>Papilionoideae</taxon>
        <taxon>50 kb inversion clade</taxon>
        <taxon>NPAAA clade</taxon>
        <taxon>indigoferoid/millettioid clade</taxon>
        <taxon>Phaseoleae</taxon>
        <taxon>Phaseolus</taxon>
    </lineage>
</organism>